<keyword evidence="2" id="KW-0413">Isomerase</keyword>
<evidence type="ECO:0000256" key="2">
    <source>
        <dbReference type="ARBA" id="ARBA00023235"/>
    </source>
</evidence>
<dbReference type="InterPro" id="IPR010819">
    <property type="entry name" value="AGE/CE"/>
</dbReference>
<organism evidence="3">
    <name type="scientific">Roseihalotalea indica</name>
    <dbReference type="NCBI Taxonomy" id="2867963"/>
    <lineage>
        <taxon>Bacteria</taxon>
        <taxon>Pseudomonadati</taxon>
        <taxon>Bacteroidota</taxon>
        <taxon>Cytophagia</taxon>
        <taxon>Cytophagales</taxon>
        <taxon>Catalimonadaceae</taxon>
        <taxon>Roseihalotalea</taxon>
    </lineage>
</organism>
<sequence length="457" mass="53474">MRWLLFIFFGLGIVACQSTEKVESNDQETTERDTLYSQISKQWNQVLNAWYPRSLDTLNGGYLANWTYDWQQQPKQDKMIVTQARHLWTTSKVALERPQDSLYQHAARLGFDFLKDHMWDQRHGGFYWLVNRKGEPLLKGEGLYKKSYGHAFGIYALAAYAEAVPESEEVLKFAQESFRWLDEHAHDDSNGGYFSVYAQDGTPLTEEEQQADDLPVTWIYKEQNAGIHLMEAFTELYKVWPDSLVRERLIEMLHLVRDTMVTDQGHLTLYFTQDWTPISYADSSQVAREANYAVDHVSFGHDIETAFLMLDASEALGDFEYDRTLKRAKLLVDHTLKTGFDPMRSGIYERGYYLPGDSTITIIDLRKNWWSQAEGLNTLLMFSELYPKEKRYYTTFKKLWKYTNTFLIDHEYGDWYSYGLDVTPESQSEPKGHAWKGNYHNGRTLMSLQKHLRSSNR</sequence>
<proteinExistence type="inferred from homology"/>
<dbReference type="Gene3D" id="1.50.10.10">
    <property type="match status" value="1"/>
</dbReference>
<dbReference type="Pfam" id="PF07221">
    <property type="entry name" value="GlcNAc_2-epim"/>
    <property type="match status" value="1"/>
</dbReference>
<comment type="similarity">
    <text evidence="1">Belongs to the N-acylglucosamine 2-epimerase family.</text>
</comment>
<evidence type="ECO:0000256" key="1">
    <source>
        <dbReference type="ARBA" id="ARBA00008558"/>
    </source>
</evidence>
<gene>
    <name evidence="3" type="ORF">K4G66_28020</name>
</gene>
<dbReference type="SUPFAM" id="SSF48208">
    <property type="entry name" value="Six-hairpin glycosidases"/>
    <property type="match status" value="1"/>
</dbReference>
<dbReference type="EMBL" id="CP120682">
    <property type="protein sequence ID" value="WKN36216.1"/>
    <property type="molecule type" value="Genomic_DNA"/>
</dbReference>
<dbReference type="InterPro" id="IPR012341">
    <property type="entry name" value="6hp_glycosidase-like_sf"/>
</dbReference>
<dbReference type="InterPro" id="IPR008928">
    <property type="entry name" value="6-hairpin_glycosidase_sf"/>
</dbReference>
<reference evidence="3" key="1">
    <citation type="journal article" date="2023" name="Comput. Struct. Biotechnol. J.">
        <title>Discovery of a novel marine Bacteroidetes with a rich repertoire of carbohydrate-active enzymes.</title>
        <authorList>
            <person name="Chen B."/>
            <person name="Liu G."/>
            <person name="Chen Q."/>
            <person name="Wang H."/>
            <person name="Liu L."/>
            <person name="Tang K."/>
        </authorList>
    </citation>
    <scope>NUCLEOTIDE SEQUENCE</scope>
    <source>
        <strain evidence="3">TK19036</strain>
    </source>
</reference>
<evidence type="ECO:0000313" key="3">
    <source>
        <dbReference type="EMBL" id="WKN36216.1"/>
    </source>
</evidence>
<dbReference type="GO" id="GO:0016853">
    <property type="term" value="F:isomerase activity"/>
    <property type="evidence" value="ECO:0007669"/>
    <property type="project" value="UniProtKB-KW"/>
</dbReference>
<dbReference type="AlphaFoldDB" id="A0AA49GM05"/>
<protein>
    <submittedName>
        <fullName evidence="3">AGE family epimerase/isomerase</fullName>
    </submittedName>
</protein>
<dbReference type="GO" id="GO:0005975">
    <property type="term" value="P:carbohydrate metabolic process"/>
    <property type="evidence" value="ECO:0007669"/>
    <property type="project" value="InterPro"/>
</dbReference>
<reference evidence="3" key="2">
    <citation type="journal article" date="2024" name="Antonie Van Leeuwenhoek">
        <title>Roseihalotalea indica gen. nov., sp. nov., a halophilic Bacteroidetes from mesopelagic Southwest Indian Ocean with higher carbohydrate metabolic potential.</title>
        <authorList>
            <person name="Chen B."/>
            <person name="Zhang M."/>
            <person name="Lin D."/>
            <person name="Ye J."/>
            <person name="Tang K."/>
        </authorList>
    </citation>
    <scope>NUCLEOTIDE SEQUENCE</scope>
    <source>
        <strain evidence="3">TK19036</strain>
    </source>
</reference>
<dbReference type="PANTHER" id="PTHR15108">
    <property type="entry name" value="N-ACYLGLUCOSAMINE-2-EPIMERASE"/>
    <property type="match status" value="1"/>
</dbReference>
<dbReference type="PROSITE" id="PS51257">
    <property type="entry name" value="PROKAR_LIPOPROTEIN"/>
    <property type="match status" value="1"/>
</dbReference>
<accession>A0AA49GM05</accession>
<name>A0AA49GM05_9BACT</name>